<protein>
    <recommendedName>
        <fullName evidence="5">PEGA domain-containing protein</fullName>
    </recommendedName>
</protein>
<feature type="region of interest" description="Disordered" evidence="1">
    <location>
        <begin position="152"/>
        <end position="190"/>
    </location>
</feature>
<feature type="signal peptide" evidence="2">
    <location>
        <begin position="1"/>
        <end position="22"/>
    </location>
</feature>
<gene>
    <name evidence="3" type="ORF">FRD01_20075</name>
</gene>
<dbReference type="EMBL" id="CP042467">
    <property type="protein sequence ID" value="QED29490.1"/>
    <property type="molecule type" value="Genomic_DNA"/>
</dbReference>
<keyword evidence="4" id="KW-1185">Reference proteome</keyword>
<evidence type="ECO:0000313" key="4">
    <source>
        <dbReference type="Proteomes" id="UP000321595"/>
    </source>
</evidence>
<reference evidence="3 4" key="1">
    <citation type="submission" date="2019-08" db="EMBL/GenBank/DDBJ databases">
        <authorList>
            <person name="Liang Q."/>
        </authorList>
    </citation>
    <scope>NUCLEOTIDE SEQUENCE [LARGE SCALE GENOMIC DNA]</scope>
    <source>
        <strain evidence="3 4">V1718</strain>
    </source>
</reference>
<evidence type="ECO:0000256" key="2">
    <source>
        <dbReference type="SAM" id="SignalP"/>
    </source>
</evidence>
<keyword evidence="2" id="KW-0732">Signal</keyword>
<proteinExistence type="predicted"/>
<dbReference type="RefSeq" id="WP_146962723.1">
    <property type="nucleotide sequence ID" value="NZ_CP042467.1"/>
</dbReference>
<name>A0A5B8XV46_9DELT</name>
<dbReference type="AlphaFoldDB" id="A0A5B8XV46"/>
<feature type="chain" id="PRO_5022791198" description="PEGA domain-containing protein" evidence="2">
    <location>
        <begin position="23"/>
        <end position="384"/>
    </location>
</feature>
<dbReference type="OrthoDB" id="5490308at2"/>
<evidence type="ECO:0000256" key="1">
    <source>
        <dbReference type="SAM" id="MobiDB-lite"/>
    </source>
</evidence>
<organism evidence="3 4">
    <name type="scientific">Microvenator marinus</name>
    <dbReference type="NCBI Taxonomy" id="2600177"/>
    <lineage>
        <taxon>Bacteria</taxon>
        <taxon>Deltaproteobacteria</taxon>
        <taxon>Bradymonadales</taxon>
        <taxon>Microvenatoraceae</taxon>
        <taxon>Microvenator</taxon>
    </lineage>
</organism>
<dbReference type="Proteomes" id="UP000321595">
    <property type="component" value="Chromosome"/>
</dbReference>
<evidence type="ECO:0008006" key="5">
    <source>
        <dbReference type="Google" id="ProtNLM"/>
    </source>
</evidence>
<evidence type="ECO:0000313" key="3">
    <source>
        <dbReference type="EMBL" id="QED29490.1"/>
    </source>
</evidence>
<dbReference type="KEGG" id="bbae:FRD01_20075"/>
<accession>A0A5B8XV46</accession>
<sequence length="384" mass="40543">MKLKWIALSILFSTFFISQAQAEDMAGLQVNFETGVDALVAADARQAINDAFKGNSAWSYKDVDDTRARLNPVVRDCFTVDCLKKAGQQAQAKAGIRVSFSGEAQIYDWTVETFDLRDGSQLAIRKGACELCGRSEVSRTFRSTMDSVLSASKLKSSGSTSKPPANTPVTTKPDTTPTTTPSTGTPTDTGVRIVKIDISTEPPDAVITFRDAEVGRGRATVEVGPGDHLFTFTAEGHRTVKEMVVVEGDATNTALRVHLPKKEGAPEAVEVSSRGPVDRLEESRVVYGVIGTVFGLGLIGTGMYLGAIDGEPNCDGGTFSDCAEIYDTSTAAFLTTFTGTALLTAGGVLLAWEALAGSSSNEKSVQVAPSVSPDGAGIGIFGRF</sequence>